<feature type="domain" description="Carrier" evidence="6">
    <location>
        <begin position="1075"/>
        <end position="1151"/>
    </location>
</feature>
<dbReference type="PROSITE" id="PS00455">
    <property type="entry name" value="AMP_BINDING"/>
    <property type="match status" value="5"/>
</dbReference>
<feature type="domain" description="Carrier" evidence="6">
    <location>
        <begin position="4353"/>
        <end position="4431"/>
    </location>
</feature>
<dbReference type="PANTHER" id="PTHR45527">
    <property type="entry name" value="NONRIBOSOMAL PEPTIDE SYNTHETASE"/>
    <property type="match status" value="1"/>
</dbReference>
<evidence type="ECO:0000256" key="3">
    <source>
        <dbReference type="ARBA" id="ARBA00022598"/>
    </source>
</evidence>
<comment type="similarity">
    <text evidence="4">Belongs to the NRP synthetase family.</text>
</comment>
<feature type="compositionally biased region" description="Acidic residues" evidence="5">
    <location>
        <begin position="7090"/>
        <end position="7104"/>
    </location>
</feature>
<dbReference type="InterPro" id="IPR001242">
    <property type="entry name" value="Condensation_dom"/>
</dbReference>
<dbReference type="CDD" id="cd19545">
    <property type="entry name" value="FUM14_C_NRPS-like"/>
    <property type="match status" value="6"/>
</dbReference>
<dbReference type="GO" id="GO:0043041">
    <property type="term" value="P:amino acid activation for nonribosomal peptide biosynthetic process"/>
    <property type="evidence" value="ECO:0007669"/>
    <property type="project" value="TreeGrafter"/>
</dbReference>
<proteinExistence type="inferred from homology"/>
<dbReference type="Gene3D" id="3.30.559.30">
    <property type="entry name" value="Nonribosomal peptide synthetase, condensation domain"/>
    <property type="match status" value="7"/>
</dbReference>
<evidence type="ECO:0000256" key="5">
    <source>
        <dbReference type="SAM" id="MobiDB-lite"/>
    </source>
</evidence>
<dbReference type="GO" id="GO:0005737">
    <property type="term" value="C:cytoplasm"/>
    <property type="evidence" value="ECO:0007669"/>
    <property type="project" value="TreeGrafter"/>
</dbReference>
<dbReference type="InterPro" id="IPR036736">
    <property type="entry name" value="ACP-like_sf"/>
</dbReference>
<dbReference type="InterPro" id="IPR045851">
    <property type="entry name" value="AMP-bd_C_sf"/>
</dbReference>
<sequence length="7222" mass="789949">MDNTTNEMDRKRIFTEICAEALKIETDDLDETRSWVALGGDSIATIRLIARCEERGMRVMTADVIRCASLTELFEHVQYLQPSESIDRELEPEEADAAPFTLWPEYHAATTEEKQTLLQQVATLCNLTPDDIENVYPSTPLQEGLMAITSRTPAAYVDRRGFTLPPTVDIARFRAAWEALAARTAILRTRIIIDPSSGRSLQVVTRDTVVWREAKTLNEYLEHDRQENITLGQPLNRCGLIQDGPAFVWTVHHSIYDGWSALQLYRQLAALYNSEQLSPPVPYTRFVRYLQQQSPDRAAHYWRDQLHGEDVMAEWPALPSATYQPRPRAQYQAKIPLPDGSSGLVMMSAVLRGAWALVMAQYSGYSDVIFGVTLSGRNAPVPKVADITAPLITTVPVRIRVDQTVTVSEFLDRIQTQATGMIDYEHTGLQQIRTLLPESASSLDFRNLLVIQPAGERDVYEAFPGLAPIDIPMEDFDSYALNVECTLGRESIDMQVNYDEEVIPTAALENVMDQYSTLVRKMCSSDGQTSISGILTLPPQDAEQIKRWNSDVPSPVHQCIHDLVQEQVRSRPTAIAVDAWDGQFTYAELASQSLRLAQHLTTSYGVGPEQTIGLCMDKSRWAVVAMLAILYAGGAVLPLSGSHPLQRLQGIIEDAQAKVILADASQAARLAGLNRPLVIVDSSAVESLPPAPAQDIHSAVTPGNMAWVIYTSGSTGTPKGVVLEHRSLCTSLTAHAKAIGITEDTRTLQFAAYTFDVSVMDTFSTLQAGGCVCVPSEEQRLNGLGEAAARLGVNYAELTSTVTEMLSPSQVPSLTTLLLSGEPLKPSVLAAWAQHARVFNSYGPTECSITASNSRQLFHHDEARNIGAPMESLFWVVQADNHHALCPIGTPGELLIEGPLLARGYLNDEITTNESFISPRFSEQLGLDLAGRRMYRTGDLVRQNADGSLLYLGRCGGQQVKIRGQRVDVGEVEHQITQRLPGVKTVAVELVGQGSQLSLMAVIDFAGERPALEALREELLQALPQYMVPTLYMPTDQMPINASGKLDRRGLRAKLQALTAAELQEYALNAGPKSAPSSAIEHKLHALWAETLKVNPASIGREDSFVLLGGDSIAAMRMVSTPAAQELHLSVADVFQHARLSDLARVLEGRTDETVQEDPAPFALWDIKNEQAQRVANLAALCGVAADKVEDVFPCTAMQEGLMALTTHQPTAYVGRQVFKLAASIDTTRFQEAWKTLVHHTPILRTRLAVDQASGSGSQTGALVQIVVGQELAWKHSTDLDKYLAYDEAEGMALGQPLVRLALVQQKEERFFVFTGHHSVYDGWSAALIFERLAEIYTHNRIPSPVPYSRFIRHLLHQDPASSASYWSAQLEGEAVVDWPPLPRADYQPKPMHRETHEIALPNADVSPRGLSELPHVLRAAWALAMATYAGGQSNSVVFGATVSGRNAPVRGISDMVGPTITTVPVAVHLDAQQPVRQFLDAVQKQAADMIPFEQTGLQLIRKLVPESCHAALELRNLFLVQPLPDAEESFPGLTPLPVTLQGFDTYGLTVQCALGADAVTVEMRYDENVIASPRVKRILMCFDHVVQQLCSRRNDAVPLGDLSLLSADDSATIVRWNQTAPERVEQCIHHLVQEQVTAHPDSVAICAWDGDLTYAELNTQATHLSQYLRGMNVGAERMVGVCMDKSKLAGVAMLAILQAGGVVVPLGVNHPRTRIEGIVEDTNIEIILVDEQQRDRLSTIPNVQLVVVEKSLFDTPTPQPIEPEPSLATPDNAAWVIYTSGSTGKPKGVVLQHRALCSSIRAHGTRFKMGAHTRMLQFAAHTFDACIQDYFTTLAFGGVVCVPSEHERMSDLSTAVRKLSVTFATLTSTVARLIDPADVPAMQQLALVGEPVKPDVVQRWLGHATVLNAYGPSECSIHSTCSTPLTDPKQAAIIGTGMGSRVWVAEVRDYNRLCPIGVPGELLIEGPILAREYLNDTLKTQSAFIANPAFLTALGTPCSSTNGRMYRTGDLVRLDEDGSLTHLGRRDTQIKIRGQRVEVGEIEYQITQQLPDVRSAAVELLEDAGKVGLTAALDFALDSELRCGPASELGVLLPSPALTTGLQRLRGSLFQVLPAYMVPSAFLPIVDMPLNASGKLDRRAVRALLEEVPSDEQRVYLAVSATETAAPSTPTESQLQALWADVLQVPVAQVSVHDNFFQIGGDSVVAMRMVATESARALKLTVADIFQSPRLADLADLLSSRLSTEERSMADHDPEPFSLWDARQDLRHREEHLQQIAQDCGVPVTSIQDVYPCTPLQEAMMAITSRQSAAYINRQVFELDGSIDVDRLQRAWRKLTQAVPTLRTRISMSPGNASMLVQVVVDEEIEWRTSDSLEGYLDQDQEQGMGLGTPLVRMGLVDKKSLVWTAHHSLYDGWSTRLLYQHLADLYHTGQTLHAPASFPRFIRFLAEQDNAEVHAESATYWSNELQGEVMSNWPPLPSVDYQPQPGREIINVVPLPASGPTQVITPANVVRAAWAITMAQYAGHDDVVFAATVSGRNAPVWQVGNIVAPTITTVPVRTHIDWTDKTSSFLATIQKQAADMIPYEHTGLRTIRAIIPPHLSPALNLRNVLVVQTAGEGETADAPFPGVKPLSPTTAVAFDSHGLTVDCTVSTTDLRVAFRFDEAVLPTAQAEHILSHFTHVVQRLCDPQLEGRTLGDMDLVSPGHRARLVERNAAVDVSRWDACIHHLVGKQVLAQPNAPAVCAWDGDLSYGELDSYASRLAHQLVRLGVGPEKNVGLCLDKSRWAVVAIFATLQAGGAVVPLGISHPLSRIEVMVEDSAAVVILVDEQQHHRLADLSSNIPRVIVNAQSLEKLPQSAPLPDVSPDNVAWINYTSGSTGAPKGMILEHGGLCTSMRTQAARMHISNKTRALQFSPFTFDVSISDISATLIYGGCVCLPSESDRMNNIAGSIQAMAVNFASLTPTVARLLSPAEVPTLTTLALTGEALKPDVVALWKSVPGVALYNTYGPSEGSVCTCNGPISRPDEADNIGTPMATRHWVTQPHNYHQLSPIGAPGELLIEGPLIARGYLNNAEKTAASFVPPPAFLTAPSGCRIYRTGDLVRQNVDGSFTYLSRRDTQVKIRGQRVEIGEIEHQIVKHMPSAQTAVVHLLEETGLVAVIALREAETLQAEPAGTIAPSPALCSEFASLRQALLRVLPDYMAPTLFVPVPGIPTNVSGKVDRRAVHELLLSLPPNSLGRWTAEQETVPKTLQPASEMEQLLQDLWARMLKIPVDNVSPQDDFFRLGGDSVTAMRMVATAARTSKHLKLVVTDIFQHSRLSELAEVLEERVRGGLEQEDIQSVEPDPEPFALFTDASDPASGLHARLATVAEQCGVAVEQVQDVYPCTPLQEALLANTSRQQAAYVSRQSYVLSQAIDLARFKAAWEALATVTPILRTRIVIGAQGSWQVVVKGPIEWVSHAGSLEEYIQQDKERGMGLGQPLARYAIVTQPSGERLFVWTAHHSMYDGWTVRLLCQELIALYNREDHVPRPVPYTRFIRYLEDIDRAGSLEFWKQQLQGDDVEADWPRLPHVGYEPRPRSSLHVNIPNHDTDGSGIAMANILRAAWGLAMAQFSGHNDVVYAANISGRAAPVPGVTEIIGPTIATVPVRLHLDPQARMTVASFLQGVQTQSQQMIDHEQTGLLAMRNHPNLQLRNLLVIQPAEESDTVLDFPGIEAVPSAVEDFDSYGVNIECVLGTTIRVQARFDDQIVTAAYMQRVLDQFAYIVRRLRDPRCRDLPLQQLNLLSPHDQQQIATWNAAPPEPVERCVHEMVEEQAMAHPTKLAVCAWDGQFTYTELAHLAQLLAAQLVALGTGPERMVAVCMDKSRWAAVAFLAILKAGGVVVPLGVSHPIRRIETILNDNKSDLVLVDAKHRQRLGDGLLRQQLLVVDDSLEQDGSSSLHLPTGQLAKPVTPDHAAWVIYTSGTTGLPKGAVLEHRALSSSIRAHGTRYQFGPYTRKLQYSAHTFDGTIEDYFTTLSWGGLCCVPSEEDRLDTRRLTAFMRETEVNALATTYTVAGLLTPDEVPSLRTLVLGGEPATVEVTDTWKSKVDLFNCYGPSECTIFSSAAGPRKDVAELHNIGQPIGTRLWVVNPDHPGSLCPVGAPGELLIEGPQLARGYLNDEAKTITAFLTDLDFMRRFDIPLSTRLYRSGDIVRQNDDGSFVYVARRNTTQVKIRGQRVEVGEIEHQIGLHLAETRAVAVELFKQGAHGLPVLVAVVDFAENSQYRSQPPASNEEFLPPTPALRQTFTKLQVALSQVLPSHMVPSLYVPVTQLPRNLSGKLDRRALRGLLDQMSYEAIRQYLQHDGEKTAPSTTMERTLQALWAQTLGMDEIGRIGAHDNFFQLGGDSVAAMRLAAIVQQQEQLQLTVGDILSHPCLSDLANFLTGGAVAGPLETDPEPFSLWSAVDKDLPTVAARCGVAAEQIEDIYPATPLQEGFIAVTARQSAAYISRQVYTLSAALDLDRFKASWETLVKTTPILRTRLSIGQDGHAIQVVVRDSIKWRCGTDLASYVAQDHDEGMRLNEPLVRYAIIAEPTSDSCYFIWTAHHSIYDAWTIRAISTSLAQIYSSADYTPTVPFSRFIRYLTNTDTDAARAFWQDQLAGDVVADWPPLPQNDYQPRPHGRIQKTITIPGRSSGILESTTLRGAWALVMSQYAGSSDVAFAATVSGRNAAVAQINEIAGPTLTTVPVRVSVDSSLTVTQFLQAVQNQMTDMIPYEQTGLQTIKACIPEANHDALKLRNLLVIQLAAEAESSTIALPGLEAQPASFEDFGSFGLQIECTPVTTGGSHAVEVDIQYDEKVISTTAATRVAEHFAHVAEQLFHPGLAESALSEIQLQLSPAHKEIILRRNTSVPPALDRCIHEMVFERAALQPHAPAICAWDGDWTYAEVTGLAASLASYLVTELQIGPSQMVGVCMDKSKWAVVAMLAVLCAGGTVVPLGVNHPVSRIEGMARDTGLRAILVDDKQRERLCGLGYRLITVDAHIQGLRVSGRPKTGVTPDDTAWVIYTSGSTGTPKGVLLQHRALATSIEAHGSVFGLGTHTRALQFAAHTFDVNIQDMFTTLYKGGCVCIPSEHDRVNRLAQSMASMNVNCATLTSTVASLLAPEELPCLQTLILVGEPVTPAVVKLWQPHATVLNAYGPSECSIHSSCSDPITDPALAPNIGRPLAACFWVVDPDNYHSLRPIGATGELLIEGPVQARGYLNDADKTSAAFVVDPEFMTQLGLSGRQRRLYRTGDLVRQNDNGTLTHMGRRDLQVKIRGQRVEVGEVEYQIQRHLPSARTVAVEPLQHGDKDQHITLIAIMDMSHTAATRELNATEPEPLPVTASLQATFRDLRTSLLHDLPAYMVPAAYLPVDRMPLNASNKLDRRAIRELITHHSLEDLQRYLGATEHSVKTAPRTAMEQRVHALWAEVFGLSKDAVGVHDNFLQLGGDSLTAMRIVAAAGQTTEVRVSVEDIFTHPTVADLALVLSEREDSTVEQEQDPAPYQLWAEQNTLAADQIEEHLDTIAVQCAVDRALIQDVYPCTPLQAGLIAITARQPAAYVSRQVYTLSSSVDRASFQQAWQELAAGAAILRTRIVMAPDSASQALQVVVDDAIHWELGTDLDEYISRDTARGMSLGEPLVRYGLVREPCGKCYFIWTAHHALYDGWTLGALSKRLGDIYQNRAIAAQNVPYSRFIRYLQQRRLSSEASARYWREQLQGDAMASWPRRPALDYQPMPRHNLLRNVPLASQTVATPSTILRAAWALVMAQYAGHKDVVFAATVSGRSAPVPGIADIPAPTITTVPVRVHVDATQSVADYLQAVQRQAIDMIPYEHTGLQAIKALVPDLASTLDAGSLMVIQPADQSAMESGLDFPGLDTVPMPITPFNSHGVTLECKLGAQDVTLDIHYDSTIIAPEQLTRVIDYFASMIQRLGDPAATASPVADLLAVSEKDESQVRAWNSTVPPRLDKCIHELVQEQVLRTPRAVAIHAWDGQLTYREFHDLAASLAHHLVTLGVGPETLVGVCMDKSKWGAVAMLAIMQAGGAIMPLGVSQPLGRIRTIVETSQAALILVDEQQMDRLDQLAKLIPVGEGLLTDIPSYTQAPATGVTPDNASWAIFTSGSTGTPKGVIIEHGTMATSLDEQGRWLGLSQETRFLQFASYTFDNVITDTFATTSFGGCVCIPSESDRMDRLEEVMVEMKVNTAMLTSTVAQQLSPAQLPLMQKLILTGEPVRADVVQPWLGHAEVYNAYGPTEGSMSTCTRPYRAASEASNIGHPLATRLWVVQPDNPHLLAAIGAPGELYIEGPFLARGYLNDPVKTDASFLVDPPFTQRLGLTGRRVYRTGDLVQQNEDGTLVHLGRCDSQVKIRGQRVEISEIEYQITQHLPEASTVAVFIVDDNPVTLVAAVEFGTDSPHRLGPQSPFKGLLAPTEALRLAFTKLYGALSQVLPIYMAPSVFVPMHEMSRNLSGKLDRRLLQTLLKSLPTAELRRYRLGEGPKIAPSTAMERQLQAIWAKALDLPEEQVGAHDNFFHIGGDSLVAMRIIALARAQKLKLTVADLFKSPCLFELAQVVADRVAASSITLAEDEEASAPSPFSLIPAEDVQLIVSRMPGRKAQDVVDILPTTDFQALTVAQALATPGTANFAHFILDGDGACDVEVLRKSCLQLIEAVPPLRTAYVLSQGVLLQAVLQIHEPEIKILQATDATVEEVTSNLISKQMFQPPQLGHPFTAMAIIEDPASSRHRVVLRLTHAEYDAVSMQNVWQHLRALYEGAALKPRPSFASFLYNQREKITTQTYDYWRTLLDQSSMTPLRSQTSTQTDTIGHYPSTVAQLRPARVHLNKSSVNNITNPILIKTAWAMTLSRLSDHQDIIFADTVSTRGTVDDSLMDAAGCCVTILPVRVKLSPATSMQEALLHLQTQQAESLEHAQLGFREILHECTAWPTSTRFTSAINCLSENAGGKDAFTMRGTNYTLSQFAADDATWTVDLGVTAVMRDTGDVELRMAYLPARVAEDAASEYLNTLRDTLQAVLDSPGLLVSDVLARPLGSRGDRKGASSPKIESIDPEQEAEAEQETETETMTYLELKQMPEWEQVLQGRRGVDSTGHTSPSFSQRGGDLLDALYLSSLMDGHISPMAILEGSRGEEVQAGKPGSVTSSKGRGRYASLGMVWSRIRLGYKRVVSGSRPKRSKVSLHA</sequence>
<feature type="region of interest" description="Disordered" evidence="5">
    <location>
        <begin position="7074"/>
        <end position="7105"/>
    </location>
</feature>
<dbReference type="GO" id="GO:0031177">
    <property type="term" value="F:phosphopantetheine binding"/>
    <property type="evidence" value="ECO:0007669"/>
    <property type="project" value="InterPro"/>
</dbReference>
<dbReference type="Gene3D" id="3.30.300.30">
    <property type="match status" value="6"/>
</dbReference>
<protein>
    <submittedName>
        <fullName evidence="7">Non-ribosomal peptide synthetase</fullName>
    </submittedName>
</protein>
<accession>A0A0G3F1B1</accession>
<evidence type="ECO:0000259" key="6">
    <source>
        <dbReference type="PROSITE" id="PS50075"/>
    </source>
</evidence>
<dbReference type="Gene3D" id="1.10.1200.10">
    <property type="entry name" value="ACP-like"/>
    <property type="match status" value="7"/>
</dbReference>
<dbReference type="InterPro" id="IPR000873">
    <property type="entry name" value="AMP-dep_synth/lig_dom"/>
</dbReference>
<dbReference type="Gene3D" id="3.40.50.12780">
    <property type="entry name" value="N-terminal domain of ligase-like"/>
    <property type="match status" value="6"/>
</dbReference>
<feature type="domain" description="Carrier" evidence="6">
    <location>
        <begin position="5"/>
        <end position="81"/>
    </location>
</feature>
<dbReference type="NCBIfam" id="TIGR01733">
    <property type="entry name" value="AA-adenyl-dom"/>
    <property type="match status" value="6"/>
</dbReference>
<dbReference type="InterPro" id="IPR009081">
    <property type="entry name" value="PP-bd_ACP"/>
</dbReference>
<evidence type="ECO:0000256" key="2">
    <source>
        <dbReference type="ARBA" id="ARBA00022553"/>
    </source>
</evidence>
<dbReference type="SMART" id="SM00823">
    <property type="entry name" value="PKS_PP"/>
    <property type="match status" value="7"/>
</dbReference>
<dbReference type="CDD" id="cd05918">
    <property type="entry name" value="A_NRPS_SidN3_like"/>
    <property type="match status" value="6"/>
</dbReference>
<evidence type="ECO:0000256" key="4">
    <source>
        <dbReference type="ARBA" id="ARBA00029454"/>
    </source>
</evidence>
<keyword evidence="3" id="KW-0436">Ligase</keyword>
<dbReference type="InterPro" id="IPR020845">
    <property type="entry name" value="AMP-binding_CS"/>
</dbReference>
<feature type="domain" description="Carrier" evidence="6">
    <location>
        <begin position="3253"/>
        <end position="3331"/>
    </location>
</feature>
<feature type="domain" description="Carrier" evidence="6">
    <location>
        <begin position="2167"/>
        <end position="2243"/>
    </location>
</feature>
<reference evidence="7" key="1">
    <citation type="journal article" date="2015" name="Eukaryot. Cell">
        <title>Evolution of Chemical Diversity in Echinocandin Lipopeptide Antifungal Metabolites.</title>
        <authorList>
            <person name="Yue Q."/>
            <person name="Chen L."/>
            <person name="Zhang X."/>
            <person name="Li K."/>
            <person name="Sun J."/>
            <person name="Liu X."/>
            <person name="An Z."/>
            <person name="Bills G.F."/>
        </authorList>
    </citation>
    <scope>NUCLEOTIDE SEQUENCE</scope>
    <source>
        <strain evidence="7">Y-30462</strain>
    </source>
</reference>
<dbReference type="FunFam" id="1.10.1200.10:FF:000005">
    <property type="entry name" value="Nonribosomal peptide synthetase 1"/>
    <property type="match status" value="6"/>
</dbReference>
<dbReference type="Pfam" id="PF00550">
    <property type="entry name" value="PP-binding"/>
    <property type="match status" value="7"/>
</dbReference>
<dbReference type="FunFam" id="3.30.559.30:FF:000003">
    <property type="entry name" value="Nonribosomal peptide synthase SidD"/>
    <property type="match status" value="5"/>
</dbReference>
<dbReference type="InterPro" id="IPR023213">
    <property type="entry name" value="CAT-like_dom_sf"/>
</dbReference>
<dbReference type="SMART" id="SM01294">
    <property type="entry name" value="PKS_PP_betabranch"/>
    <property type="match status" value="1"/>
</dbReference>
<name>A0A0G3F1B1_9EURO</name>
<dbReference type="GO" id="GO:0044550">
    <property type="term" value="P:secondary metabolite biosynthetic process"/>
    <property type="evidence" value="ECO:0007669"/>
    <property type="project" value="TreeGrafter"/>
</dbReference>
<dbReference type="InterPro" id="IPR010071">
    <property type="entry name" value="AA_adenyl_dom"/>
</dbReference>
<dbReference type="Gene3D" id="3.30.559.10">
    <property type="entry name" value="Chloramphenicol acetyltransferase-like domain"/>
    <property type="match status" value="7"/>
</dbReference>
<evidence type="ECO:0000256" key="1">
    <source>
        <dbReference type="ARBA" id="ARBA00022450"/>
    </source>
</evidence>
<keyword evidence="1" id="KW-0596">Phosphopantetheine</keyword>
<dbReference type="InterPro" id="IPR042099">
    <property type="entry name" value="ANL_N_sf"/>
</dbReference>
<dbReference type="PROSITE" id="PS00012">
    <property type="entry name" value="PHOSPHOPANTETHEINE"/>
    <property type="match status" value="4"/>
</dbReference>
<dbReference type="InterPro" id="IPR006162">
    <property type="entry name" value="Ppantetheine_attach_site"/>
</dbReference>
<dbReference type="SUPFAM" id="SSF56801">
    <property type="entry name" value="Acetyl-CoA synthetase-like"/>
    <property type="match status" value="6"/>
</dbReference>
<dbReference type="FunFam" id="3.40.50.12780:FF:000014">
    <property type="entry name" value="Nonribosomal peptide synthetase 1"/>
    <property type="match status" value="5"/>
</dbReference>
<dbReference type="CDD" id="cd19542">
    <property type="entry name" value="CT_NRPS-like"/>
    <property type="match status" value="1"/>
</dbReference>
<dbReference type="PANTHER" id="PTHR45527:SF1">
    <property type="entry name" value="FATTY ACID SYNTHASE"/>
    <property type="match status" value="1"/>
</dbReference>
<dbReference type="PROSITE" id="PS50075">
    <property type="entry name" value="CARRIER"/>
    <property type="match status" value="7"/>
</dbReference>
<organism evidence="7">
    <name type="scientific">Aspergillus mulundensis</name>
    <dbReference type="NCBI Taxonomy" id="1810919"/>
    <lineage>
        <taxon>Eukaryota</taxon>
        <taxon>Fungi</taxon>
        <taxon>Dikarya</taxon>
        <taxon>Ascomycota</taxon>
        <taxon>Pezizomycotina</taxon>
        <taxon>Eurotiomycetes</taxon>
        <taxon>Eurotiomycetidae</taxon>
        <taxon>Eurotiales</taxon>
        <taxon>Aspergillaceae</taxon>
        <taxon>Aspergillus</taxon>
        <taxon>Aspergillus subgen. Nidulantes</taxon>
    </lineage>
</organism>
<dbReference type="SUPFAM" id="SSF52777">
    <property type="entry name" value="CoA-dependent acyltransferases"/>
    <property type="match status" value="14"/>
</dbReference>
<dbReference type="Pfam" id="PF00668">
    <property type="entry name" value="Condensation"/>
    <property type="match status" value="7"/>
</dbReference>
<dbReference type="InterPro" id="IPR020806">
    <property type="entry name" value="PKS_PP-bd"/>
</dbReference>
<dbReference type="SUPFAM" id="SSF47336">
    <property type="entry name" value="ACP-like"/>
    <property type="match status" value="7"/>
</dbReference>
<dbReference type="NCBIfam" id="NF003417">
    <property type="entry name" value="PRK04813.1"/>
    <property type="match status" value="6"/>
</dbReference>
<dbReference type="EMBL" id="KP742486">
    <property type="protein sequence ID" value="AKJ70942.1"/>
    <property type="molecule type" value="Genomic_DNA"/>
</dbReference>
<feature type="domain" description="Carrier" evidence="6">
    <location>
        <begin position="5441"/>
        <end position="5518"/>
    </location>
</feature>
<keyword evidence="2" id="KW-0597">Phosphoprotein</keyword>
<dbReference type="FunFam" id="3.30.300.30:FF:000015">
    <property type="entry name" value="Nonribosomal peptide synthase SidD"/>
    <property type="match status" value="6"/>
</dbReference>
<dbReference type="FunFam" id="3.40.50.980:FF:000001">
    <property type="entry name" value="Non-ribosomal peptide synthetase"/>
    <property type="match status" value="2"/>
</dbReference>
<dbReference type="Pfam" id="PF00501">
    <property type="entry name" value="AMP-binding"/>
    <property type="match status" value="6"/>
</dbReference>
<dbReference type="GO" id="GO:0016874">
    <property type="term" value="F:ligase activity"/>
    <property type="evidence" value="ECO:0007669"/>
    <property type="project" value="UniProtKB-KW"/>
</dbReference>
<evidence type="ECO:0000313" key="7">
    <source>
        <dbReference type="EMBL" id="AKJ70942.1"/>
    </source>
</evidence>
<feature type="domain" description="Carrier" evidence="6">
    <location>
        <begin position="6527"/>
        <end position="6603"/>
    </location>
</feature>